<keyword evidence="2" id="KW-1185">Reference proteome</keyword>
<dbReference type="EMBL" id="CM042050">
    <property type="protein sequence ID" value="KAI3736408.1"/>
    <property type="molecule type" value="Genomic_DNA"/>
</dbReference>
<protein>
    <submittedName>
        <fullName evidence="1">Uncharacterized protein</fullName>
    </submittedName>
</protein>
<sequence>MSNRQGGFKGGHEGEGGTGVEEKDSASVIGNLDLAEKGTEPEGQSITKEESPEPPKDDRKNEGSGKSVEKGAEPFPRRGVANSETIGTEAIMGEDSSNSKEKGEGDSDQKDNSKTDPTIFFGNEIPYGPHKESGPIEVLKKQIGGAQGVSGLEVNSGSPKKSVGLNDTKRLEVQTGNGTEDLGSNLENIVATNIRDAVTRRGTDGRVSFHHTKQLARSNKKPKHSLGRNSQSKNGEGSISEATKLALSNELKSVDSQEGFEVFADRYEGCDNLKAAGSPQRCLWNLDYGAIFLMNAGVA</sequence>
<reference evidence="1 2" key="2">
    <citation type="journal article" date="2022" name="Mol. Ecol. Resour.">
        <title>The genomes of chicory, endive, great burdock and yacon provide insights into Asteraceae paleo-polyploidization history and plant inulin production.</title>
        <authorList>
            <person name="Fan W."/>
            <person name="Wang S."/>
            <person name="Wang H."/>
            <person name="Wang A."/>
            <person name="Jiang F."/>
            <person name="Liu H."/>
            <person name="Zhao H."/>
            <person name="Xu D."/>
            <person name="Zhang Y."/>
        </authorList>
    </citation>
    <scope>NUCLEOTIDE SEQUENCE [LARGE SCALE GENOMIC DNA]</scope>
    <source>
        <strain evidence="2">cv. Niubang</strain>
    </source>
</reference>
<reference evidence="2" key="1">
    <citation type="journal article" date="2022" name="Mol. Ecol. Resour.">
        <title>The genomes of chicory, endive, great burdock and yacon provide insights into Asteraceae palaeo-polyploidization history and plant inulin production.</title>
        <authorList>
            <person name="Fan W."/>
            <person name="Wang S."/>
            <person name="Wang H."/>
            <person name="Wang A."/>
            <person name="Jiang F."/>
            <person name="Liu H."/>
            <person name="Zhao H."/>
            <person name="Xu D."/>
            <person name="Zhang Y."/>
        </authorList>
    </citation>
    <scope>NUCLEOTIDE SEQUENCE [LARGE SCALE GENOMIC DNA]</scope>
    <source>
        <strain evidence="2">cv. Niubang</strain>
    </source>
</reference>
<evidence type="ECO:0000313" key="2">
    <source>
        <dbReference type="Proteomes" id="UP001055879"/>
    </source>
</evidence>
<name>A0ACB9CQF1_ARCLA</name>
<accession>A0ACB9CQF1</accession>
<proteinExistence type="predicted"/>
<organism evidence="1 2">
    <name type="scientific">Arctium lappa</name>
    <name type="common">Greater burdock</name>
    <name type="synonym">Lappa major</name>
    <dbReference type="NCBI Taxonomy" id="4217"/>
    <lineage>
        <taxon>Eukaryota</taxon>
        <taxon>Viridiplantae</taxon>
        <taxon>Streptophyta</taxon>
        <taxon>Embryophyta</taxon>
        <taxon>Tracheophyta</taxon>
        <taxon>Spermatophyta</taxon>
        <taxon>Magnoliopsida</taxon>
        <taxon>eudicotyledons</taxon>
        <taxon>Gunneridae</taxon>
        <taxon>Pentapetalae</taxon>
        <taxon>asterids</taxon>
        <taxon>campanulids</taxon>
        <taxon>Asterales</taxon>
        <taxon>Asteraceae</taxon>
        <taxon>Carduoideae</taxon>
        <taxon>Cardueae</taxon>
        <taxon>Arctiinae</taxon>
        <taxon>Arctium</taxon>
    </lineage>
</organism>
<gene>
    <name evidence="1" type="ORF">L6452_15947</name>
</gene>
<comment type="caution">
    <text evidence="1">The sequence shown here is derived from an EMBL/GenBank/DDBJ whole genome shotgun (WGS) entry which is preliminary data.</text>
</comment>
<dbReference type="Proteomes" id="UP001055879">
    <property type="component" value="Linkage Group LG04"/>
</dbReference>
<evidence type="ECO:0000313" key="1">
    <source>
        <dbReference type="EMBL" id="KAI3736408.1"/>
    </source>
</evidence>